<organism evidence="4 6">
    <name type="scientific">Adineta ricciae</name>
    <name type="common">Rotifer</name>
    <dbReference type="NCBI Taxonomy" id="249248"/>
    <lineage>
        <taxon>Eukaryota</taxon>
        <taxon>Metazoa</taxon>
        <taxon>Spiralia</taxon>
        <taxon>Gnathifera</taxon>
        <taxon>Rotifera</taxon>
        <taxon>Eurotatoria</taxon>
        <taxon>Bdelloidea</taxon>
        <taxon>Adinetida</taxon>
        <taxon>Adinetidae</taxon>
        <taxon>Adineta</taxon>
    </lineage>
</organism>
<dbReference type="Proteomes" id="UP000663852">
    <property type="component" value="Unassembled WGS sequence"/>
</dbReference>
<evidence type="ECO:0000313" key="6">
    <source>
        <dbReference type="Proteomes" id="UP000663852"/>
    </source>
</evidence>
<evidence type="ECO:0008006" key="7">
    <source>
        <dbReference type="Google" id="ProtNLM"/>
    </source>
</evidence>
<dbReference type="Proteomes" id="UP000663828">
    <property type="component" value="Unassembled WGS sequence"/>
</dbReference>
<reference evidence="4" key="1">
    <citation type="submission" date="2021-02" db="EMBL/GenBank/DDBJ databases">
        <authorList>
            <person name="Nowell W R."/>
        </authorList>
    </citation>
    <scope>NUCLEOTIDE SEQUENCE</scope>
</reference>
<dbReference type="EMBL" id="CAJNOR010000735">
    <property type="protein sequence ID" value="CAF0994596.1"/>
    <property type="molecule type" value="Genomic_DNA"/>
</dbReference>
<evidence type="ECO:0000256" key="2">
    <source>
        <dbReference type="SAM" id="MobiDB-lite"/>
    </source>
</evidence>
<feature type="coiled-coil region" evidence="1">
    <location>
        <begin position="112"/>
        <end position="157"/>
    </location>
</feature>
<dbReference type="OrthoDB" id="10038251at2759"/>
<comment type="caution">
    <text evidence="4">The sequence shown here is derived from an EMBL/GenBank/DDBJ whole genome shotgun (WGS) entry which is preliminary data.</text>
</comment>
<keyword evidence="5" id="KW-1185">Reference proteome</keyword>
<evidence type="ECO:0000256" key="1">
    <source>
        <dbReference type="SAM" id="Coils"/>
    </source>
</evidence>
<evidence type="ECO:0000313" key="4">
    <source>
        <dbReference type="EMBL" id="CAF1146143.1"/>
    </source>
</evidence>
<evidence type="ECO:0000313" key="5">
    <source>
        <dbReference type="Proteomes" id="UP000663828"/>
    </source>
</evidence>
<keyword evidence="1" id="KW-0175">Coiled coil</keyword>
<sequence>MSYNSQSLFDDYDIDTETSSSSSSTLSSEYAMPDETSVQTAKIQSTKSKNSNSGSIVVDYGPIRVFHRRCVAQTLSTGRRSKDEPLDGEEATKREARRVKNRIASRELKKTRDAIEMNLVEKLKELEAEKDRLQTQHKELEARKAQLNRAVYNAKQAPLIPLITDLNFSTFLQPEEQENLLEHVYSLLENTCQEPCMSD</sequence>
<proteinExistence type="predicted"/>
<feature type="region of interest" description="Disordered" evidence="2">
    <location>
        <begin position="76"/>
        <end position="95"/>
    </location>
</feature>
<evidence type="ECO:0000313" key="3">
    <source>
        <dbReference type="EMBL" id="CAF0994596.1"/>
    </source>
</evidence>
<feature type="region of interest" description="Disordered" evidence="2">
    <location>
        <begin position="1"/>
        <end position="38"/>
    </location>
</feature>
<feature type="compositionally biased region" description="Basic and acidic residues" evidence="2">
    <location>
        <begin position="80"/>
        <end position="94"/>
    </location>
</feature>
<gene>
    <name evidence="4" type="ORF">EDS130_LOCUS22351</name>
    <name evidence="3" type="ORF">XAT740_LOCUS12878</name>
</gene>
<dbReference type="EMBL" id="CAJNOJ010000117">
    <property type="protein sequence ID" value="CAF1146143.1"/>
    <property type="molecule type" value="Genomic_DNA"/>
</dbReference>
<protein>
    <recommendedName>
        <fullName evidence="7">BZIP domain-containing protein</fullName>
    </recommendedName>
</protein>
<accession>A0A814SEI3</accession>
<feature type="compositionally biased region" description="Low complexity" evidence="2">
    <location>
        <begin position="17"/>
        <end position="29"/>
    </location>
</feature>
<name>A0A814SEI3_ADIRI</name>
<dbReference type="AlphaFoldDB" id="A0A814SEI3"/>